<keyword evidence="13" id="KW-1185">Reference proteome</keyword>
<evidence type="ECO:0000313" key="12">
    <source>
        <dbReference type="Ensembl" id="ENSSORP00005058633.1"/>
    </source>
</evidence>
<reference evidence="12" key="2">
    <citation type="submission" date="2025-08" db="UniProtKB">
        <authorList>
            <consortium name="Ensembl"/>
        </authorList>
    </citation>
    <scope>IDENTIFICATION</scope>
</reference>
<sequence length="278" mass="31439">METEKKTQTTTDHMTDRDLSEQIKKVTKESHVRAENTELMLSFQRGQVSLQQYKLLLCSLYEIYQALEEELDRNSDHPGVAPIYFPAELARLESIEKDLEYFYGLNWREKIVVPGSNKKIQPQTQTENPEFLVAHAYTRYLGDLSGGQVLGRIAQKSMGLKGSEGLSFFAFPGVSSPNLFKQLYRSRMNSVELTEEQRNGVLEEAVRAFELNIQVFDDLQKMLSVTENKQQSCLAHSRSVNSKTLQIPGTLISASPLLRMVLGVFVALATVSMGIYAF</sequence>
<keyword evidence="3 8" id="KW-0349">Heme</keyword>
<dbReference type="GO" id="GO:0006788">
    <property type="term" value="P:heme oxidation"/>
    <property type="evidence" value="ECO:0007669"/>
    <property type="project" value="UniProtKB-UniRule"/>
</dbReference>
<keyword evidence="11" id="KW-0472">Membrane</keyword>
<dbReference type="GO" id="GO:0006979">
    <property type="term" value="P:response to oxidative stress"/>
    <property type="evidence" value="ECO:0007669"/>
    <property type="project" value="TreeGrafter"/>
</dbReference>
<dbReference type="PANTHER" id="PTHR10720:SF1">
    <property type="entry name" value="HEME OXYGENASE 1"/>
    <property type="match status" value="1"/>
</dbReference>
<dbReference type="Gene3D" id="1.20.910.10">
    <property type="entry name" value="Heme oxygenase-like"/>
    <property type="match status" value="1"/>
</dbReference>
<evidence type="ECO:0000256" key="3">
    <source>
        <dbReference type="ARBA" id="ARBA00022617"/>
    </source>
</evidence>
<evidence type="ECO:0000256" key="7">
    <source>
        <dbReference type="ARBA" id="ARBA00023004"/>
    </source>
</evidence>
<keyword evidence="5" id="KW-0256">Endoplasmic reticulum</keyword>
<keyword evidence="7 8" id="KW-0408">Iron</keyword>
<feature type="binding site" description="axial binding residue" evidence="10">
    <location>
        <position position="31"/>
    </location>
    <ligand>
        <name>heme b</name>
        <dbReference type="ChEBI" id="CHEBI:60344"/>
    </ligand>
    <ligandPart>
        <name>Fe</name>
        <dbReference type="ChEBI" id="CHEBI:18248"/>
    </ligandPart>
</feature>
<evidence type="ECO:0000256" key="2">
    <source>
        <dbReference type="ARBA" id="ARBA00006134"/>
    </source>
</evidence>
<comment type="catalytic activity">
    <reaction evidence="8">
        <text>heme b + 3 reduced [NADPH--hemoprotein reductase] + 3 O2 = biliverdin IXalpha + CO + Fe(2+) + 3 oxidized [NADPH--hemoprotein reductase] + 3 H2O + H(+)</text>
        <dbReference type="Rhea" id="RHEA:21764"/>
        <dbReference type="Rhea" id="RHEA-COMP:11964"/>
        <dbReference type="Rhea" id="RHEA-COMP:11965"/>
        <dbReference type="ChEBI" id="CHEBI:15377"/>
        <dbReference type="ChEBI" id="CHEBI:15378"/>
        <dbReference type="ChEBI" id="CHEBI:15379"/>
        <dbReference type="ChEBI" id="CHEBI:17245"/>
        <dbReference type="ChEBI" id="CHEBI:29033"/>
        <dbReference type="ChEBI" id="CHEBI:57618"/>
        <dbReference type="ChEBI" id="CHEBI:57991"/>
        <dbReference type="ChEBI" id="CHEBI:58210"/>
        <dbReference type="ChEBI" id="CHEBI:60344"/>
        <dbReference type="EC" id="1.14.14.18"/>
    </reaction>
</comment>
<dbReference type="PRINTS" id="PR00088">
    <property type="entry name" value="HAEMOXYGNASE"/>
</dbReference>
<protein>
    <recommendedName>
        <fullName evidence="8">Heme oxygenase</fullName>
        <ecNumber evidence="8">1.14.14.18</ecNumber>
    </recommendedName>
</protein>
<dbReference type="InterPro" id="IPR016053">
    <property type="entry name" value="Haem_Oase-like"/>
</dbReference>
<dbReference type="InterPro" id="IPR018207">
    <property type="entry name" value="Haem_oxygenase_CS"/>
</dbReference>
<dbReference type="PIRSF" id="PIRSF000343">
    <property type="entry name" value="Haem_Oase"/>
    <property type="match status" value="1"/>
</dbReference>
<dbReference type="GO" id="GO:0005783">
    <property type="term" value="C:endoplasmic reticulum"/>
    <property type="evidence" value="ECO:0007669"/>
    <property type="project" value="UniProtKB-SubCell"/>
</dbReference>
<dbReference type="InterPro" id="IPR002051">
    <property type="entry name" value="Haem_Oase"/>
</dbReference>
<dbReference type="GO" id="GO:0046872">
    <property type="term" value="F:metal ion binding"/>
    <property type="evidence" value="ECO:0007669"/>
    <property type="project" value="UniProtKB-UniRule"/>
</dbReference>
<proteinExistence type="inferred from homology"/>
<dbReference type="FunFam" id="1.20.910.10:FF:000001">
    <property type="entry name" value="Heme oxygenase 1"/>
    <property type="match status" value="1"/>
</dbReference>
<dbReference type="GO" id="GO:0004392">
    <property type="term" value="F:heme oxygenase (decyclizing) activity"/>
    <property type="evidence" value="ECO:0007669"/>
    <property type="project" value="UniProtKB-UniRule"/>
</dbReference>
<evidence type="ECO:0000256" key="8">
    <source>
        <dbReference type="PIRNR" id="PIRNR000343"/>
    </source>
</evidence>
<comment type="similarity">
    <text evidence="2 8">Belongs to the heme oxygenase family.</text>
</comment>
<dbReference type="Ensembl" id="ENSSORT00005059961.1">
    <property type="protein sequence ID" value="ENSSORP00005058633.1"/>
    <property type="gene ID" value="ENSSORG00005025865.1"/>
</dbReference>
<dbReference type="PANTHER" id="PTHR10720">
    <property type="entry name" value="HEME OXYGENASE"/>
    <property type="match status" value="1"/>
</dbReference>
<evidence type="ECO:0000256" key="9">
    <source>
        <dbReference type="PIRSR" id="PIRSR000343-1"/>
    </source>
</evidence>
<keyword evidence="11" id="KW-0812">Transmembrane</keyword>
<evidence type="ECO:0000256" key="10">
    <source>
        <dbReference type="PIRSR" id="PIRSR000343-2"/>
    </source>
</evidence>
<dbReference type="AlphaFoldDB" id="A0A673D1D7"/>
<dbReference type="Pfam" id="PF01126">
    <property type="entry name" value="Heme_oxygenase"/>
    <property type="match status" value="1"/>
</dbReference>
<evidence type="ECO:0000313" key="13">
    <source>
        <dbReference type="Proteomes" id="UP000472271"/>
    </source>
</evidence>
<gene>
    <name evidence="12" type="primary">LOC115421872</name>
</gene>
<dbReference type="CDD" id="cd19165">
    <property type="entry name" value="HemeO"/>
    <property type="match status" value="1"/>
</dbReference>
<dbReference type="PROSITE" id="PS00593">
    <property type="entry name" value="HEME_OXYGENASE"/>
    <property type="match status" value="1"/>
</dbReference>
<accession>A0A673D1D7</accession>
<dbReference type="Proteomes" id="UP000472271">
    <property type="component" value="Chromosome 1"/>
</dbReference>
<dbReference type="InterPro" id="IPR016084">
    <property type="entry name" value="Haem_Oase-like_multi-hlx"/>
</dbReference>
<dbReference type="GO" id="GO:0020037">
    <property type="term" value="F:heme binding"/>
    <property type="evidence" value="ECO:0007669"/>
    <property type="project" value="TreeGrafter"/>
</dbReference>
<evidence type="ECO:0000256" key="11">
    <source>
        <dbReference type="SAM" id="Phobius"/>
    </source>
</evidence>
<dbReference type="SUPFAM" id="SSF48613">
    <property type="entry name" value="Heme oxygenase-like"/>
    <property type="match status" value="1"/>
</dbReference>
<feature type="transmembrane region" description="Helical" evidence="11">
    <location>
        <begin position="257"/>
        <end position="277"/>
    </location>
</feature>
<evidence type="ECO:0000256" key="1">
    <source>
        <dbReference type="ARBA" id="ARBA00004240"/>
    </source>
</evidence>
<dbReference type="GO" id="GO:0042167">
    <property type="term" value="P:heme catabolic process"/>
    <property type="evidence" value="ECO:0007669"/>
    <property type="project" value="TreeGrafter"/>
</dbReference>
<name>A0A673D1D7_9TELE</name>
<reference evidence="12" key="3">
    <citation type="submission" date="2025-09" db="UniProtKB">
        <authorList>
            <consortium name="Ensembl"/>
        </authorList>
    </citation>
    <scope>IDENTIFICATION</scope>
</reference>
<comment type="subcellular location">
    <subcellularLocation>
        <location evidence="1">Endoplasmic reticulum</location>
    </subcellularLocation>
</comment>
<evidence type="ECO:0000256" key="4">
    <source>
        <dbReference type="ARBA" id="ARBA00022723"/>
    </source>
</evidence>
<reference evidence="12" key="1">
    <citation type="submission" date="2019-06" db="EMBL/GenBank/DDBJ databases">
        <authorList>
            <consortium name="Wellcome Sanger Institute Data Sharing"/>
        </authorList>
    </citation>
    <scope>NUCLEOTIDE SEQUENCE [LARGE SCALE GENOMIC DNA]</scope>
</reference>
<feature type="binding site" evidence="9">
    <location>
        <position position="24"/>
    </location>
    <ligand>
        <name>heme b</name>
        <dbReference type="ChEBI" id="CHEBI:60344"/>
    </ligand>
</feature>
<keyword evidence="4 8" id="KW-0479">Metal-binding</keyword>
<feature type="binding site" evidence="9">
    <location>
        <position position="185"/>
    </location>
    <ligand>
        <name>heme b</name>
        <dbReference type="ChEBI" id="CHEBI:60344"/>
    </ligand>
</feature>
<feature type="binding site" evidence="9">
    <location>
        <position position="137"/>
    </location>
    <ligand>
        <name>heme b</name>
        <dbReference type="ChEBI" id="CHEBI:60344"/>
    </ligand>
</feature>
<evidence type="ECO:0000256" key="5">
    <source>
        <dbReference type="ARBA" id="ARBA00022824"/>
    </source>
</evidence>
<keyword evidence="6" id="KW-0560">Oxidoreductase</keyword>
<dbReference type="EC" id="1.14.14.18" evidence="8"/>
<evidence type="ECO:0000256" key="6">
    <source>
        <dbReference type="ARBA" id="ARBA00023002"/>
    </source>
</evidence>
<keyword evidence="11" id="KW-1133">Transmembrane helix</keyword>
<organism evidence="12 13">
    <name type="scientific">Sphaeramia orbicularis</name>
    <name type="common">orbiculate cardinalfish</name>
    <dbReference type="NCBI Taxonomy" id="375764"/>
    <lineage>
        <taxon>Eukaryota</taxon>
        <taxon>Metazoa</taxon>
        <taxon>Chordata</taxon>
        <taxon>Craniata</taxon>
        <taxon>Vertebrata</taxon>
        <taxon>Euteleostomi</taxon>
        <taxon>Actinopterygii</taxon>
        <taxon>Neopterygii</taxon>
        <taxon>Teleostei</taxon>
        <taxon>Neoteleostei</taxon>
        <taxon>Acanthomorphata</taxon>
        <taxon>Gobiaria</taxon>
        <taxon>Kurtiformes</taxon>
        <taxon>Apogonoidei</taxon>
        <taxon>Apogonidae</taxon>
        <taxon>Apogoninae</taxon>
        <taxon>Sphaeramia</taxon>
    </lineage>
</organism>